<protein>
    <recommendedName>
        <fullName evidence="4">RING-type E3 ubiquitin transferase</fullName>
        <ecNumber evidence="4">2.3.2.27</ecNumber>
    </recommendedName>
</protein>
<dbReference type="InterPro" id="IPR049548">
    <property type="entry name" value="Sina-like_RING"/>
</dbReference>
<comment type="pathway">
    <text evidence="2">Protein modification; protein ubiquitination.</text>
</comment>
<accession>A0A2J7QN53</accession>
<dbReference type="EC" id="2.3.2.27" evidence="4"/>
<evidence type="ECO:0000256" key="10">
    <source>
        <dbReference type="PROSITE-ProRule" id="PRU00455"/>
    </source>
</evidence>
<evidence type="ECO:0000256" key="3">
    <source>
        <dbReference type="ARBA" id="ARBA00009119"/>
    </source>
</evidence>
<keyword evidence="9" id="KW-0862">Zinc</keyword>
<dbReference type="InParanoid" id="A0A2J7QN53"/>
<name>A0A2J7QN53_9NEOP</name>
<evidence type="ECO:0000259" key="11">
    <source>
        <dbReference type="PROSITE" id="PS50089"/>
    </source>
</evidence>
<keyword evidence="6" id="KW-0479">Metal-binding</keyword>
<comment type="similarity">
    <text evidence="3">Belongs to the SINA (Seven in absentia) family.</text>
</comment>
<keyword evidence="7 10" id="KW-0863">Zinc-finger</keyword>
<dbReference type="PROSITE" id="PS50089">
    <property type="entry name" value="ZF_RING_2"/>
    <property type="match status" value="1"/>
</dbReference>
<evidence type="ECO:0000256" key="6">
    <source>
        <dbReference type="ARBA" id="ARBA00022723"/>
    </source>
</evidence>
<evidence type="ECO:0000259" key="12">
    <source>
        <dbReference type="PROSITE" id="PS51081"/>
    </source>
</evidence>
<sequence>MEGLLLELECPVCTEYMLPPITLCHNGHSICNSCKSEMHSCPTCMGEFTDIRNISLENICRIVKFPCKYKQNGCLEILPLDIILRHESECSHAVYTCPFLIASLECSWRGFVSDMEDHIKSKHNEFSDARHVLGIHKARLPKFGTSSAWCQALFTMNEVFFRISKVIGDFLYCCVLYVGAKDKAPAYTYKLTINNNEGRGSVCACHQTVGYQSDIEEIIRKGNCAVFHCEFANTCINEDGELVLEEEIFSAAAS</sequence>
<evidence type="ECO:0000256" key="9">
    <source>
        <dbReference type="ARBA" id="ARBA00022833"/>
    </source>
</evidence>
<dbReference type="EMBL" id="NEVH01013199">
    <property type="protein sequence ID" value="PNF30016.1"/>
    <property type="molecule type" value="Genomic_DNA"/>
</dbReference>
<evidence type="ECO:0000256" key="7">
    <source>
        <dbReference type="ARBA" id="ARBA00022771"/>
    </source>
</evidence>
<dbReference type="STRING" id="105785.A0A2J7QN53"/>
<gene>
    <name evidence="13" type="ORF">B7P43_G05830</name>
</gene>
<dbReference type="FunFam" id="3.30.40.10:FF:000041">
    <property type="entry name" value="E3 ubiquitin-protein ligase SINAT3"/>
    <property type="match status" value="1"/>
</dbReference>
<evidence type="ECO:0000256" key="1">
    <source>
        <dbReference type="ARBA" id="ARBA00000900"/>
    </source>
</evidence>
<dbReference type="GO" id="GO:0031624">
    <property type="term" value="F:ubiquitin conjugating enzyme binding"/>
    <property type="evidence" value="ECO:0007669"/>
    <property type="project" value="TreeGrafter"/>
</dbReference>
<dbReference type="GO" id="GO:0008270">
    <property type="term" value="F:zinc ion binding"/>
    <property type="evidence" value="ECO:0007669"/>
    <property type="project" value="UniProtKB-KW"/>
</dbReference>
<dbReference type="OrthoDB" id="4788989at2759"/>
<dbReference type="PANTHER" id="PTHR45877:SF2">
    <property type="entry name" value="E3 UBIQUITIN-PROTEIN LIGASE SINA-RELATED"/>
    <property type="match status" value="1"/>
</dbReference>
<keyword evidence="8" id="KW-0833">Ubl conjugation pathway</keyword>
<dbReference type="PANTHER" id="PTHR45877">
    <property type="entry name" value="E3 UBIQUITIN-PROTEIN LIGASE SIAH2"/>
    <property type="match status" value="1"/>
</dbReference>
<dbReference type="GO" id="GO:0016567">
    <property type="term" value="P:protein ubiquitination"/>
    <property type="evidence" value="ECO:0007669"/>
    <property type="project" value="UniProtKB-UniPathway"/>
</dbReference>
<evidence type="ECO:0000256" key="2">
    <source>
        <dbReference type="ARBA" id="ARBA00004906"/>
    </source>
</evidence>
<dbReference type="GO" id="GO:0061630">
    <property type="term" value="F:ubiquitin protein ligase activity"/>
    <property type="evidence" value="ECO:0007669"/>
    <property type="project" value="UniProtKB-EC"/>
</dbReference>
<keyword evidence="5" id="KW-0808">Transferase</keyword>
<dbReference type="PROSITE" id="PS51081">
    <property type="entry name" value="ZF_SIAH"/>
    <property type="match status" value="1"/>
</dbReference>
<dbReference type="SUPFAM" id="SSF49599">
    <property type="entry name" value="TRAF domain-like"/>
    <property type="match status" value="1"/>
</dbReference>
<dbReference type="InterPro" id="IPR013083">
    <property type="entry name" value="Znf_RING/FYVE/PHD"/>
</dbReference>
<proteinExistence type="inferred from homology"/>
<evidence type="ECO:0000256" key="8">
    <source>
        <dbReference type="ARBA" id="ARBA00022786"/>
    </source>
</evidence>
<dbReference type="Pfam" id="PF21362">
    <property type="entry name" value="Sina_RING"/>
    <property type="match status" value="1"/>
</dbReference>
<dbReference type="Gene3D" id="2.60.210.10">
    <property type="entry name" value="Apoptosis, Tumor Necrosis Factor Receptor Associated Protein 2, Chain A"/>
    <property type="match status" value="1"/>
</dbReference>
<evidence type="ECO:0000256" key="5">
    <source>
        <dbReference type="ARBA" id="ARBA00022679"/>
    </source>
</evidence>
<dbReference type="AlphaFoldDB" id="A0A2J7QN53"/>
<comment type="caution">
    <text evidence="13">The sequence shown here is derived from an EMBL/GenBank/DDBJ whole genome shotgun (WGS) entry which is preliminary data.</text>
</comment>
<dbReference type="InterPro" id="IPR001841">
    <property type="entry name" value="Znf_RING"/>
</dbReference>
<dbReference type="Proteomes" id="UP000235965">
    <property type="component" value="Unassembled WGS sequence"/>
</dbReference>
<evidence type="ECO:0000313" key="14">
    <source>
        <dbReference type="Proteomes" id="UP000235965"/>
    </source>
</evidence>
<dbReference type="InterPro" id="IPR004162">
    <property type="entry name" value="SINA-like_animal"/>
</dbReference>
<dbReference type="GO" id="GO:0043161">
    <property type="term" value="P:proteasome-mediated ubiquitin-dependent protein catabolic process"/>
    <property type="evidence" value="ECO:0007669"/>
    <property type="project" value="TreeGrafter"/>
</dbReference>
<dbReference type="Gene3D" id="3.30.40.10">
    <property type="entry name" value="Zinc/RING finger domain, C3HC4 (zinc finger)"/>
    <property type="match status" value="2"/>
</dbReference>
<dbReference type="UniPathway" id="UPA00143"/>
<dbReference type="InterPro" id="IPR013010">
    <property type="entry name" value="Znf_SIAH"/>
</dbReference>
<reference evidence="13 14" key="1">
    <citation type="submission" date="2017-12" db="EMBL/GenBank/DDBJ databases">
        <title>Hemimetabolous genomes reveal molecular basis of termite eusociality.</title>
        <authorList>
            <person name="Harrison M.C."/>
            <person name="Jongepier E."/>
            <person name="Robertson H.M."/>
            <person name="Arning N."/>
            <person name="Bitard-Feildel T."/>
            <person name="Chao H."/>
            <person name="Childers C.P."/>
            <person name="Dinh H."/>
            <person name="Doddapaneni H."/>
            <person name="Dugan S."/>
            <person name="Gowin J."/>
            <person name="Greiner C."/>
            <person name="Han Y."/>
            <person name="Hu H."/>
            <person name="Hughes D.S.T."/>
            <person name="Huylmans A.-K."/>
            <person name="Kemena C."/>
            <person name="Kremer L.P.M."/>
            <person name="Lee S.L."/>
            <person name="Lopez-Ezquerra A."/>
            <person name="Mallet L."/>
            <person name="Monroy-Kuhn J.M."/>
            <person name="Moser A."/>
            <person name="Murali S.C."/>
            <person name="Muzny D.M."/>
            <person name="Otani S."/>
            <person name="Piulachs M.-D."/>
            <person name="Poelchau M."/>
            <person name="Qu J."/>
            <person name="Schaub F."/>
            <person name="Wada-Katsumata A."/>
            <person name="Worley K.C."/>
            <person name="Xie Q."/>
            <person name="Ylla G."/>
            <person name="Poulsen M."/>
            <person name="Gibbs R.A."/>
            <person name="Schal C."/>
            <person name="Richards S."/>
            <person name="Belles X."/>
            <person name="Korb J."/>
            <person name="Bornberg-Bauer E."/>
        </authorList>
    </citation>
    <scope>NUCLEOTIDE SEQUENCE [LARGE SCALE GENOMIC DNA]</scope>
    <source>
        <tissue evidence="13">Whole body</tissue>
    </source>
</reference>
<feature type="domain" description="SIAH-type" evidence="12">
    <location>
        <begin position="62"/>
        <end position="124"/>
    </location>
</feature>
<dbReference type="SUPFAM" id="SSF57850">
    <property type="entry name" value="RING/U-box"/>
    <property type="match status" value="1"/>
</dbReference>
<dbReference type="InterPro" id="IPR008974">
    <property type="entry name" value="TRAF-like"/>
</dbReference>
<dbReference type="Pfam" id="PF21361">
    <property type="entry name" value="Sina_ZnF"/>
    <property type="match status" value="1"/>
</dbReference>
<feature type="domain" description="RING-type" evidence="11">
    <location>
        <begin position="10"/>
        <end position="44"/>
    </location>
</feature>
<evidence type="ECO:0000256" key="4">
    <source>
        <dbReference type="ARBA" id="ARBA00012483"/>
    </source>
</evidence>
<organism evidence="13 14">
    <name type="scientific">Cryptotermes secundus</name>
    <dbReference type="NCBI Taxonomy" id="105785"/>
    <lineage>
        <taxon>Eukaryota</taxon>
        <taxon>Metazoa</taxon>
        <taxon>Ecdysozoa</taxon>
        <taxon>Arthropoda</taxon>
        <taxon>Hexapoda</taxon>
        <taxon>Insecta</taxon>
        <taxon>Pterygota</taxon>
        <taxon>Neoptera</taxon>
        <taxon>Polyneoptera</taxon>
        <taxon>Dictyoptera</taxon>
        <taxon>Blattodea</taxon>
        <taxon>Blattoidea</taxon>
        <taxon>Termitoidae</taxon>
        <taxon>Kalotermitidae</taxon>
        <taxon>Cryptotermitinae</taxon>
        <taxon>Cryptotermes</taxon>
    </lineage>
</organism>
<keyword evidence="14" id="KW-1185">Reference proteome</keyword>
<comment type="catalytic activity">
    <reaction evidence="1">
        <text>S-ubiquitinyl-[E2 ubiquitin-conjugating enzyme]-L-cysteine + [acceptor protein]-L-lysine = [E2 ubiquitin-conjugating enzyme]-L-cysteine + N(6)-ubiquitinyl-[acceptor protein]-L-lysine.</text>
        <dbReference type="EC" id="2.3.2.27"/>
    </reaction>
</comment>
<dbReference type="GO" id="GO:0005737">
    <property type="term" value="C:cytoplasm"/>
    <property type="evidence" value="ECO:0007669"/>
    <property type="project" value="TreeGrafter"/>
</dbReference>
<evidence type="ECO:0000313" key="13">
    <source>
        <dbReference type="EMBL" id="PNF30016.1"/>
    </source>
</evidence>